<dbReference type="AlphaFoldDB" id="A0A6A4QTW5"/>
<proteinExistence type="predicted"/>
<evidence type="ECO:0000313" key="1">
    <source>
        <dbReference type="EMBL" id="KAE9616943.1"/>
    </source>
</evidence>
<dbReference type="GO" id="GO:0006914">
    <property type="term" value="P:autophagy"/>
    <property type="evidence" value="ECO:0007669"/>
    <property type="project" value="InterPro"/>
</dbReference>
<dbReference type="InterPro" id="IPR045142">
    <property type="entry name" value="BCAS3-like"/>
</dbReference>
<dbReference type="PANTHER" id="PTHR13268:SF7">
    <property type="entry name" value="AUTOPHAGY-RELATED PROTEIN 18F"/>
    <property type="match status" value="1"/>
</dbReference>
<dbReference type="GO" id="GO:0005737">
    <property type="term" value="C:cytoplasm"/>
    <property type="evidence" value="ECO:0007669"/>
    <property type="project" value="TreeGrafter"/>
</dbReference>
<dbReference type="OrthoDB" id="1746667at2759"/>
<name>A0A6A4QTW5_LUPAL</name>
<accession>A0A6A4QTW5</accession>
<protein>
    <submittedName>
        <fullName evidence="1">Putative WD40/YVTN repeat-like-containing domain-containing protein</fullName>
    </submittedName>
</protein>
<reference evidence="2" key="1">
    <citation type="journal article" date="2020" name="Nat. Commun.">
        <title>Genome sequence of the cluster root forming white lupin.</title>
        <authorList>
            <person name="Hufnagel B."/>
            <person name="Marques A."/>
            <person name="Soriano A."/>
            <person name="Marques L."/>
            <person name="Divol F."/>
            <person name="Doumas P."/>
            <person name="Sallet E."/>
            <person name="Mancinotti D."/>
            <person name="Carrere S."/>
            <person name="Marande W."/>
            <person name="Arribat S."/>
            <person name="Keller J."/>
            <person name="Huneau C."/>
            <person name="Blein T."/>
            <person name="Aime D."/>
            <person name="Laguerre M."/>
            <person name="Taylor J."/>
            <person name="Schubert V."/>
            <person name="Nelson M."/>
            <person name="Geu-Flores F."/>
            <person name="Crespi M."/>
            <person name="Gallardo-Guerrero K."/>
            <person name="Delaux P.-M."/>
            <person name="Salse J."/>
            <person name="Berges H."/>
            <person name="Guyot R."/>
            <person name="Gouzy J."/>
            <person name="Peret B."/>
        </authorList>
    </citation>
    <scope>NUCLEOTIDE SEQUENCE [LARGE SCALE GENOMIC DNA]</scope>
    <source>
        <strain evidence="2">cv. Amiga</strain>
    </source>
</reference>
<dbReference type="Proteomes" id="UP000447434">
    <property type="component" value="Chromosome 3"/>
</dbReference>
<keyword evidence="2" id="KW-1185">Reference proteome</keyword>
<dbReference type="EMBL" id="WOCE01000003">
    <property type="protein sequence ID" value="KAE9616943.1"/>
    <property type="molecule type" value="Genomic_DNA"/>
</dbReference>
<dbReference type="PANTHER" id="PTHR13268">
    <property type="entry name" value="BREAST CARCINOMA AMPLIFIED SEQUENCE 3"/>
    <property type="match status" value="1"/>
</dbReference>
<gene>
    <name evidence="1" type="ORF">Lalb_Chr03g0030151</name>
</gene>
<comment type="caution">
    <text evidence="1">The sequence shown here is derived from an EMBL/GenBank/DDBJ whole genome shotgun (WGS) entry which is preliminary data.</text>
</comment>
<evidence type="ECO:0000313" key="2">
    <source>
        <dbReference type="Proteomes" id="UP000447434"/>
    </source>
</evidence>
<organism evidence="1 2">
    <name type="scientific">Lupinus albus</name>
    <name type="common">White lupine</name>
    <name type="synonym">Lupinus termis</name>
    <dbReference type="NCBI Taxonomy" id="3870"/>
    <lineage>
        <taxon>Eukaryota</taxon>
        <taxon>Viridiplantae</taxon>
        <taxon>Streptophyta</taxon>
        <taxon>Embryophyta</taxon>
        <taxon>Tracheophyta</taxon>
        <taxon>Spermatophyta</taxon>
        <taxon>Magnoliopsida</taxon>
        <taxon>eudicotyledons</taxon>
        <taxon>Gunneridae</taxon>
        <taxon>Pentapetalae</taxon>
        <taxon>rosids</taxon>
        <taxon>fabids</taxon>
        <taxon>Fabales</taxon>
        <taxon>Fabaceae</taxon>
        <taxon>Papilionoideae</taxon>
        <taxon>50 kb inversion clade</taxon>
        <taxon>genistoids sensu lato</taxon>
        <taxon>core genistoids</taxon>
        <taxon>Genisteae</taxon>
        <taxon>Lupinus</taxon>
    </lineage>
</organism>
<dbReference type="GO" id="GO:0042594">
    <property type="term" value="P:response to starvation"/>
    <property type="evidence" value="ECO:0007669"/>
    <property type="project" value="TreeGrafter"/>
</dbReference>
<sequence length="222" mass="24656">MMDKNIITFSNYVRVVSSGASTFARTAGIDDYHSMSSKWVIWAGFDKLEGYWSGFQVWDVDDSNNVSELVSSHDGPVSFMQMVPRSIISKRHEDKFADRHPLLVVYTDGFFSGGGNVQDGLTTPSDGGISIYQDQVNRNYLPTIVHFYSMRTHSYVHVLKFRSAVYSVRCSSRIVAVSQITEIPCFDTATLEMKYTLSTNPIVLSCCGSGSIAYGPLAVGLR</sequence>